<dbReference type="Proteomes" id="UP000283210">
    <property type="component" value="Chromosome 8"/>
</dbReference>
<protein>
    <submittedName>
        <fullName evidence="1">Uncharacterized protein</fullName>
    </submittedName>
</protein>
<gene>
    <name evidence="1" type="ORF">OJAV_G00077460</name>
</gene>
<reference evidence="1 2" key="2">
    <citation type="submission" date="2019-01" db="EMBL/GenBank/DDBJ databases">
        <title>A chromosome length genome reference of the Java medaka (oryzias javanicus).</title>
        <authorList>
            <person name="Herpin A."/>
            <person name="Takehana Y."/>
            <person name="Naruse K."/>
            <person name="Ansai S."/>
            <person name="Kawaguchi M."/>
        </authorList>
    </citation>
    <scope>NUCLEOTIDE SEQUENCE [LARGE SCALE GENOMIC DNA]</scope>
    <source>
        <strain evidence="1">RS831</strain>
        <tissue evidence="1">Whole body</tissue>
    </source>
</reference>
<organism evidence="1 2">
    <name type="scientific">Oryzias javanicus</name>
    <name type="common">Javanese ricefish</name>
    <name type="synonym">Aplocheilus javanicus</name>
    <dbReference type="NCBI Taxonomy" id="123683"/>
    <lineage>
        <taxon>Eukaryota</taxon>
        <taxon>Metazoa</taxon>
        <taxon>Chordata</taxon>
        <taxon>Craniata</taxon>
        <taxon>Vertebrata</taxon>
        <taxon>Euteleostomi</taxon>
        <taxon>Actinopterygii</taxon>
        <taxon>Neopterygii</taxon>
        <taxon>Teleostei</taxon>
        <taxon>Neoteleostei</taxon>
        <taxon>Acanthomorphata</taxon>
        <taxon>Ovalentaria</taxon>
        <taxon>Atherinomorphae</taxon>
        <taxon>Beloniformes</taxon>
        <taxon>Adrianichthyidae</taxon>
        <taxon>Oryziinae</taxon>
        <taxon>Oryzias</taxon>
    </lineage>
</organism>
<evidence type="ECO:0000313" key="2">
    <source>
        <dbReference type="Proteomes" id="UP000283210"/>
    </source>
</evidence>
<reference evidence="1 2" key="1">
    <citation type="submission" date="2018-11" db="EMBL/GenBank/DDBJ databases">
        <authorList>
            <person name="Lopez-Roques C."/>
            <person name="Donnadieu C."/>
            <person name="Bouchez O."/>
            <person name="Klopp C."/>
            <person name="Cabau C."/>
            <person name="Zahm M."/>
        </authorList>
    </citation>
    <scope>NUCLEOTIDE SEQUENCE [LARGE SCALE GENOMIC DNA]</scope>
    <source>
        <strain evidence="1">RS831</strain>
        <tissue evidence="1">Whole body</tissue>
    </source>
</reference>
<accession>A0A3S2PBI5</accession>
<keyword evidence="2" id="KW-1185">Reference proteome</keyword>
<name>A0A3S2PBI5_ORYJA</name>
<dbReference type="EMBL" id="CM012444">
    <property type="protein sequence ID" value="RVE69426.1"/>
    <property type="molecule type" value="Genomic_DNA"/>
</dbReference>
<proteinExistence type="predicted"/>
<sequence length="76" mass="8899">MLIKPTTENLYFLRKKEILNTLWRDTTTLQNQHFFDFPTCFIHVPVAFAALPGARLCCQTRINKADPVDTFKVRRS</sequence>
<dbReference type="AlphaFoldDB" id="A0A3S2PBI5"/>
<evidence type="ECO:0000313" key="1">
    <source>
        <dbReference type="EMBL" id="RVE69426.1"/>
    </source>
</evidence>